<dbReference type="InterPro" id="IPR027417">
    <property type="entry name" value="P-loop_NTPase"/>
</dbReference>
<keyword evidence="4" id="KW-0547">Nucleotide-binding</keyword>
<dbReference type="InterPro" id="IPR003439">
    <property type="entry name" value="ABC_transporter-like_ATP-bd"/>
</dbReference>
<dbReference type="SUPFAM" id="SSF52540">
    <property type="entry name" value="P-loop containing nucleoside triphosphate hydrolases"/>
    <property type="match status" value="1"/>
</dbReference>
<reference evidence="11" key="1">
    <citation type="submission" date="2020-10" db="EMBL/GenBank/DDBJ databases">
        <authorList>
            <person name="Gilroy R."/>
        </authorList>
    </citation>
    <scope>NUCLEOTIDE SEQUENCE</scope>
    <source>
        <strain evidence="11">11159</strain>
    </source>
</reference>
<feature type="transmembrane region" description="Helical" evidence="9">
    <location>
        <begin position="541"/>
        <end position="572"/>
    </location>
</feature>
<organism evidence="11 12">
    <name type="scientific">Candidatus Onthovivens merdipullorum</name>
    <dbReference type="NCBI Taxonomy" id="2840889"/>
    <lineage>
        <taxon>Bacteria</taxon>
        <taxon>Bacillati</taxon>
        <taxon>Bacillota</taxon>
        <taxon>Bacilli</taxon>
        <taxon>Bacillales</taxon>
        <taxon>Candidatus Onthovivens</taxon>
    </lineage>
</organism>
<proteinExistence type="inferred from homology"/>
<comment type="similarity">
    <text evidence="8">Belongs to the ABC transporter superfamily. Macrolide exporter (TC 3.A.1.122) family.</text>
</comment>
<dbReference type="Pfam" id="PF00005">
    <property type="entry name" value="ABC_tran"/>
    <property type="match status" value="1"/>
</dbReference>
<dbReference type="EMBL" id="JADIMY010000031">
    <property type="protein sequence ID" value="MBO8427243.1"/>
    <property type="molecule type" value="Genomic_DNA"/>
</dbReference>
<protein>
    <submittedName>
        <fullName evidence="11">ATP-binding cassette domain-containing protein</fullName>
    </submittedName>
</protein>
<sequence>MLQVSGLSKNFKLNNGNYVNVLNNLSFNLPNKGLVFILGKSGCGKTTLLNILETLLEPSEGEIFFNGIKYSDLKKEKLVEFRKNKIGILFQSINLINSVSVYENLKIVCDIKNIDYKLIDQYLSKFNLTYLKNKNVDVISGGERQRVAFIRSILNSPDILFCDEPTGAIDDFNSLLLMNELREFSKNKLVIIVTHNENLINFDNDYIIRLKDGKIIQTLNFEKDFENSKSEFEEKNKKKSKNSFLNIISKLLLTKNKLKNILYSVSLSLSLIFFSLSFSLYFGIKDLKDTLPFSFLNYNKFEVCEVNRSSIENSPISVVKKERPDYSLLRNNLFNFVELKIEPSLDYFINGEKDIRFENHKLKDVLIETYYLENEETIFVNDLFEEMFLNEFNETSLYKSIDIKFTQKFKYGNFINDIYKEVEEDFVYEKSLYITKVVKEFKYMSYPTIFIPYELIKEELINQSTENINREFIQNYSWYEILMNANNDSEITSYSYNIWTSNVSDTLKMYYLIDELGSESILEISSNPYMISSSFLEITNILTIGLIIFSILSLVTTITLLIFVIFSIYLSFKKNIAILKTLGIENKKITNIFLYSILKITGINILVSSFISIFLELVLNKILYQNININDIFSVLFLNNPLNTISFIAIVLFIALLIILTTILTVQRSNFVDVAKELKEE</sequence>
<evidence type="ECO:0000256" key="4">
    <source>
        <dbReference type="ARBA" id="ARBA00022741"/>
    </source>
</evidence>
<accession>A0A9D9DI92</accession>
<dbReference type="PANTHER" id="PTHR42798:SF4">
    <property type="entry name" value="ABC TRANSPORTER DOMAIN-CONTAINING PROTEIN"/>
    <property type="match status" value="1"/>
</dbReference>
<evidence type="ECO:0000256" key="5">
    <source>
        <dbReference type="ARBA" id="ARBA00022840"/>
    </source>
</evidence>
<dbReference type="GO" id="GO:0005524">
    <property type="term" value="F:ATP binding"/>
    <property type="evidence" value="ECO:0007669"/>
    <property type="project" value="UniProtKB-KW"/>
</dbReference>
<reference evidence="11" key="2">
    <citation type="journal article" date="2021" name="PeerJ">
        <title>Extensive microbial diversity within the chicken gut microbiome revealed by metagenomics and culture.</title>
        <authorList>
            <person name="Gilroy R."/>
            <person name="Ravi A."/>
            <person name="Getino M."/>
            <person name="Pursley I."/>
            <person name="Horton D.L."/>
            <person name="Alikhan N.F."/>
            <person name="Baker D."/>
            <person name="Gharbi K."/>
            <person name="Hall N."/>
            <person name="Watson M."/>
            <person name="Adriaenssens E.M."/>
            <person name="Foster-Nyarko E."/>
            <person name="Jarju S."/>
            <person name="Secka A."/>
            <person name="Antonio M."/>
            <person name="Oren A."/>
            <person name="Chaudhuri R.R."/>
            <person name="La Ragione R."/>
            <person name="Hildebrand F."/>
            <person name="Pallen M.J."/>
        </authorList>
    </citation>
    <scope>NUCLEOTIDE SEQUENCE</scope>
    <source>
        <strain evidence="11">11159</strain>
    </source>
</reference>
<evidence type="ECO:0000256" key="8">
    <source>
        <dbReference type="ARBA" id="ARBA00038388"/>
    </source>
</evidence>
<feature type="transmembrane region" description="Helical" evidence="9">
    <location>
        <begin position="261"/>
        <end position="284"/>
    </location>
</feature>
<evidence type="ECO:0000256" key="1">
    <source>
        <dbReference type="ARBA" id="ARBA00004429"/>
    </source>
</evidence>
<keyword evidence="7 9" id="KW-0472">Membrane</keyword>
<evidence type="ECO:0000256" key="3">
    <source>
        <dbReference type="ARBA" id="ARBA00022692"/>
    </source>
</evidence>
<evidence type="ECO:0000313" key="11">
    <source>
        <dbReference type="EMBL" id="MBO8427243.1"/>
    </source>
</evidence>
<name>A0A9D9DI92_9BACL</name>
<keyword evidence="2" id="KW-1003">Cell membrane</keyword>
<keyword evidence="6 9" id="KW-1133">Transmembrane helix</keyword>
<evidence type="ECO:0000259" key="10">
    <source>
        <dbReference type="PROSITE" id="PS50893"/>
    </source>
</evidence>
<feature type="domain" description="ABC transporter" evidence="10">
    <location>
        <begin position="2"/>
        <end position="237"/>
    </location>
</feature>
<gene>
    <name evidence="11" type="ORF">IAC58_01625</name>
</gene>
<dbReference type="SMART" id="SM00382">
    <property type="entry name" value="AAA"/>
    <property type="match status" value="1"/>
</dbReference>
<dbReference type="Gene3D" id="3.40.50.300">
    <property type="entry name" value="P-loop containing nucleotide triphosphate hydrolases"/>
    <property type="match status" value="1"/>
</dbReference>
<evidence type="ECO:0000256" key="9">
    <source>
        <dbReference type="SAM" id="Phobius"/>
    </source>
</evidence>
<dbReference type="AlphaFoldDB" id="A0A9D9DI92"/>
<dbReference type="PANTHER" id="PTHR42798">
    <property type="entry name" value="LIPOPROTEIN-RELEASING SYSTEM ATP-BINDING PROTEIN LOLD"/>
    <property type="match status" value="1"/>
</dbReference>
<comment type="caution">
    <text evidence="11">The sequence shown here is derived from an EMBL/GenBank/DDBJ whole genome shotgun (WGS) entry which is preliminary data.</text>
</comment>
<evidence type="ECO:0000256" key="6">
    <source>
        <dbReference type="ARBA" id="ARBA00022989"/>
    </source>
</evidence>
<evidence type="ECO:0000256" key="2">
    <source>
        <dbReference type="ARBA" id="ARBA00022475"/>
    </source>
</evidence>
<dbReference type="PROSITE" id="PS00211">
    <property type="entry name" value="ABC_TRANSPORTER_1"/>
    <property type="match status" value="1"/>
</dbReference>
<keyword evidence="3 9" id="KW-0812">Transmembrane</keyword>
<dbReference type="Pfam" id="PF02687">
    <property type="entry name" value="FtsX"/>
    <property type="match status" value="1"/>
</dbReference>
<dbReference type="InterPro" id="IPR003838">
    <property type="entry name" value="ABC3_permease_C"/>
</dbReference>
<dbReference type="PROSITE" id="PS50893">
    <property type="entry name" value="ABC_TRANSPORTER_2"/>
    <property type="match status" value="1"/>
</dbReference>
<dbReference type="Proteomes" id="UP000823613">
    <property type="component" value="Unassembled WGS sequence"/>
</dbReference>
<feature type="transmembrane region" description="Helical" evidence="9">
    <location>
        <begin position="645"/>
        <end position="666"/>
    </location>
</feature>
<comment type="subcellular location">
    <subcellularLocation>
        <location evidence="1">Cell inner membrane</location>
        <topology evidence="1">Multi-pass membrane protein</topology>
    </subcellularLocation>
</comment>
<dbReference type="InterPro" id="IPR003593">
    <property type="entry name" value="AAA+_ATPase"/>
</dbReference>
<dbReference type="GO" id="GO:0016887">
    <property type="term" value="F:ATP hydrolysis activity"/>
    <property type="evidence" value="ECO:0007669"/>
    <property type="project" value="InterPro"/>
</dbReference>
<keyword evidence="5 11" id="KW-0067">ATP-binding</keyword>
<dbReference type="InterPro" id="IPR017871">
    <property type="entry name" value="ABC_transporter-like_CS"/>
</dbReference>
<evidence type="ECO:0000313" key="12">
    <source>
        <dbReference type="Proteomes" id="UP000823613"/>
    </source>
</evidence>
<evidence type="ECO:0000256" key="7">
    <source>
        <dbReference type="ARBA" id="ARBA00023136"/>
    </source>
</evidence>
<feature type="transmembrane region" description="Helical" evidence="9">
    <location>
        <begin position="592"/>
        <end position="615"/>
    </location>
</feature>